<dbReference type="Gene3D" id="3.40.50.10140">
    <property type="entry name" value="Toll/interleukin-1 receptor homology (TIR) domain"/>
    <property type="match status" value="1"/>
</dbReference>
<organism evidence="6 7">
    <name type="scientific">Quercus rubra</name>
    <name type="common">Northern red oak</name>
    <name type="synonym">Quercus borealis</name>
    <dbReference type="NCBI Taxonomy" id="3512"/>
    <lineage>
        <taxon>Eukaryota</taxon>
        <taxon>Viridiplantae</taxon>
        <taxon>Streptophyta</taxon>
        <taxon>Embryophyta</taxon>
        <taxon>Tracheophyta</taxon>
        <taxon>Spermatophyta</taxon>
        <taxon>Magnoliopsida</taxon>
        <taxon>eudicotyledons</taxon>
        <taxon>Gunneridae</taxon>
        <taxon>Pentapetalae</taxon>
        <taxon>rosids</taxon>
        <taxon>fabids</taxon>
        <taxon>Fagales</taxon>
        <taxon>Fagaceae</taxon>
        <taxon>Quercus</taxon>
    </lineage>
</organism>
<dbReference type="SUPFAM" id="SSF52200">
    <property type="entry name" value="Toll/Interleukin receptor TIR domain"/>
    <property type="match status" value="1"/>
</dbReference>
<dbReference type="EC" id="3.2.2.6" evidence="1"/>
<dbReference type="Pfam" id="PF01582">
    <property type="entry name" value="TIR"/>
    <property type="match status" value="1"/>
</dbReference>
<evidence type="ECO:0000256" key="4">
    <source>
        <dbReference type="ARBA" id="ARBA00047304"/>
    </source>
</evidence>
<evidence type="ECO:0000256" key="2">
    <source>
        <dbReference type="ARBA" id="ARBA00022801"/>
    </source>
</evidence>
<dbReference type="PROSITE" id="PS50104">
    <property type="entry name" value="TIR"/>
    <property type="match status" value="1"/>
</dbReference>
<reference evidence="6 7" key="1">
    <citation type="journal article" date="2023" name="G3 (Bethesda)">
        <title>A haplotype-resolved chromosome-scale genome for Quercus rubra L. provides insights into the genetics of adaptive traits for red oak species.</title>
        <authorList>
            <person name="Kapoor B."/>
            <person name="Jenkins J."/>
            <person name="Schmutz J."/>
            <person name="Zhebentyayeva T."/>
            <person name="Kuelheim C."/>
            <person name="Coggeshall M."/>
            <person name="Heim C."/>
            <person name="Lasky J.R."/>
            <person name="Leites L."/>
            <person name="Islam-Faridi N."/>
            <person name="Romero-Severson J."/>
            <person name="DeLeo V.L."/>
            <person name="Lucas S.M."/>
            <person name="Lazic D."/>
            <person name="Gailing O."/>
            <person name="Carlson J."/>
            <person name="Staton M."/>
        </authorList>
    </citation>
    <scope>NUCLEOTIDE SEQUENCE [LARGE SCALE GENOMIC DNA]</scope>
    <source>
        <strain evidence="6">Pseudo-F2</strain>
    </source>
</reference>
<gene>
    <name evidence="6" type="ORF">RGQ29_024495</name>
</gene>
<evidence type="ECO:0000259" key="5">
    <source>
        <dbReference type="PROSITE" id="PS50104"/>
    </source>
</evidence>
<keyword evidence="2" id="KW-0378">Hydrolase</keyword>
<dbReference type="GO" id="GO:0061809">
    <property type="term" value="F:NAD+ nucleosidase activity, cyclic ADP-ribose generating"/>
    <property type="evidence" value="ECO:0007669"/>
    <property type="project" value="UniProtKB-EC"/>
</dbReference>
<proteinExistence type="predicted"/>
<dbReference type="AlphaFoldDB" id="A0AAN7EV75"/>
<comment type="caution">
    <text evidence="6">The sequence shown here is derived from an EMBL/GenBank/DDBJ whole genome shotgun (WGS) entry which is preliminary data.</text>
</comment>
<name>A0AAN7EV75_QUERU</name>
<dbReference type="PANTHER" id="PTHR32009">
    <property type="entry name" value="TMV RESISTANCE PROTEIN N-LIKE"/>
    <property type="match status" value="1"/>
</dbReference>
<comment type="catalytic activity">
    <reaction evidence="4">
        <text>NAD(+) + H2O = ADP-D-ribose + nicotinamide + H(+)</text>
        <dbReference type="Rhea" id="RHEA:16301"/>
        <dbReference type="ChEBI" id="CHEBI:15377"/>
        <dbReference type="ChEBI" id="CHEBI:15378"/>
        <dbReference type="ChEBI" id="CHEBI:17154"/>
        <dbReference type="ChEBI" id="CHEBI:57540"/>
        <dbReference type="ChEBI" id="CHEBI:57967"/>
        <dbReference type="EC" id="3.2.2.6"/>
    </reaction>
    <physiologicalReaction direction="left-to-right" evidence="4">
        <dbReference type="Rhea" id="RHEA:16302"/>
    </physiologicalReaction>
</comment>
<accession>A0AAN7EV75</accession>
<dbReference type="EMBL" id="JAXUIC010000007">
    <property type="protein sequence ID" value="KAK4580867.1"/>
    <property type="molecule type" value="Genomic_DNA"/>
</dbReference>
<evidence type="ECO:0000313" key="6">
    <source>
        <dbReference type="EMBL" id="KAK4580867.1"/>
    </source>
</evidence>
<dbReference type="Proteomes" id="UP001324115">
    <property type="component" value="Unassembled WGS sequence"/>
</dbReference>
<evidence type="ECO:0000256" key="3">
    <source>
        <dbReference type="ARBA" id="ARBA00023027"/>
    </source>
</evidence>
<evidence type="ECO:0000256" key="1">
    <source>
        <dbReference type="ARBA" id="ARBA00011982"/>
    </source>
</evidence>
<keyword evidence="7" id="KW-1185">Reference proteome</keyword>
<dbReference type="PANTHER" id="PTHR32009:SF39">
    <property type="entry name" value="TIR DOMAIN-CONTAINING PROTEIN"/>
    <property type="match status" value="1"/>
</dbReference>
<dbReference type="InterPro" id="IPR035897">
    <property type="entry name" value="Toll_tir_struct_dom_sf"/>
</dbReference>
<dbReference type="GO" id="GO:0007165">
    <property type="term" value="P:signal transduction"/>
    <property type="evidence" value="ECO:0007669"/>
    <property type="project" value="InterPro"/>
</dbReference>
<sequence length="156" mass="17616">MKFPGNFPHHFISHVSQKEGHFQVVSAFQKLFHFSHIFDSTLSDSTYFQKPRTQFRSIYPLALMGMEADSSSFPSCSSSSSTAQGKYDVFLSFKGEDTRNNFMDHLFNALKGKGIHTFRDDEELKKGKAIGPELLEAIKESKFAVIILSKDYASST</sequence>
<protein>
    <recommendedName>
        <fullName evidence="1">ADP-ribosyl cyclase/cyclic ADP-ribose hydrolase</fullName>
        <ecNumber evidence="1">3.2.2.6</ecNumber>
    </recommendedName>
</protein>
<evidence type="ECO:0000313" key="7">
    <source>
        <dbReference type="Proteomes" id="UP001324115"/>
    </source>
</evidence>
<dbReference type="InterPro" id="IPR000157">
    <property type="entry name" value="TIR_dom"/>
</dbReference>
<feature type="domain" description="TIR" evidence="5">
    <location>
        <begin position="85"/>
        <end position="156"/>
    </location>
</feature>
<keyword evidence="3" id="KW-0520">NAD</keyword>